<gene>
    <name evidence="3" type="ORF">CHLNCDRAFT_135416</name>
</gene>
<keyword evidence="4" id="KW-1185">Reference proteome</keyword>
<dbReference type="Proteomes" id="UP000008141">
    <property type="component" value="Unassembled WGS sequence"/>
</dbReference>
<dbReference type="AlphaFoldDB" id="E1ZI65"/>
<evidence type="ECO:0000256" key="2">
    <source>
        <dbReference type="SAM" id="Phobius"/>
    </source>
</evidence>
<dbReference type="Gene3D" id="1.25.40.10">
    <property type="entry name" value="Tetratricopeptide repeat domain"/>
    <property type="match status" value="1"/>
</dbReference>
<dbReference type="RefSeq" id="XP_005846687.1">
    <property type="nucleotide sequence ID" value="XM_005846625.1"/>
</dbReference>
<dbReference type="InterPro" id="IPR044243">
    <property type="entry name" value="FLU"/>
</dbReference>
<evidence type="ECO:0008006" key="5">
    <source>
        <dbReference type="Google" id="ProtNLM"/>
    </source>
</evidence>
<dbReference type="InParanoid" id="E1ZI65"/>
<evidence type="ECO:0000256" key="1">
    <source>
        <dbReference type="SAM" id="Coils"/>
    </source>
</evidence>
<dbReference type="OMA" id="ETCTDYT"/>
<dbReference type="PANTHER" id="PTHR47310">
    <property type="entry name" value="PROTEIN FLUORESCENT IN BLUE LIGHT, CHLOROPLASTIC"/>
    <property type="match status" value="1"/>
</dbReference>
<dbReference type="EMBL" id="GL433847">
    <property type="protein sequence ID" value="EFN54585.1"/>
    <property type="molecule type" value="Genomic_DNA"/>
</dbReference>
<feature type="transmembrane region" description="Helical" evidence="2">
    <location>
        <begin position="20"/>
        <end position="44"/>
    </location>
</feature>
<name>E1ZI65_CHLVA</name>
<keyword evidence="1" id="KW-0175">Coiled coil</keyword>
<keyword evidence="2" id="KW-0812">Transmembrane</keyword>
<evidence type="ECO:0000313" key="4">
    <source>
        <dbReference type="Proteomes" id="UP000008141"/>
    </source>
</evidence>
<dbReference type="PANTHER" id="PTHR47310:SF2">
    <property type="entry name" value="PROTEIN FLUORESCENT IN BLUE LIGHT, CHLOROPLASTIC"/>
    <property type="match status" value="1"/>
</dbReference>
<feature type="coiled-coil region" evidence="1">
    <location>
        <begin position="102"/>
        <end position="129"/>
    </location>
</feature>
<protein>
    <recommendedName>
        <fullName evidence="5">MalT-like TPR region domain-containing protein</fullName>
    </recommendedName>
</protein>
<keyword evidence="2" id="KW-1133">Transmembrane helix</keyword>
<proteinExistence type="predicted"/>
<dbReference type="GeneID" id="17354081"/>
<reference evidence="3 4" key="1">
    <citation type="journal article" date="2010" name="Plant Cell">
        <title>The Chlorella variabilis NC64A genome reveals adaptation to photosymbiosis, coevolution with viruses, and cryptic sex.</title>
        <authorList>
            <person name="Blanc G."/>
            <person name="Duncan G."/>
            <person name="Agarkova I."/>
            <person name="Borodovsky M."/>
            <person name="Gurnon J."/>
            <person name="Kuo A."/>
            <person name="Lindquist E."/>
            <person name="Lucas S."/>
            <person name="Pangilinan J."/>
            <person name="Polle J."/>
            <person name="Salamov A."/>
            <person name="Terry A."/>
            <person name="Yamada T."/>
            <person name="Dunigan D.D."/>
            <person name="Grigoriev I.V."/>
            <person name="Claverie J.M."/>
            <person name="Van Etten J.L."/>
        </authorList>
    </citation>
    <scope>NUCLEOTIDE SEQUENCE [LARGE SCALE GENOMIC DNA]</scope>
    <source>
        <strain evidence="3 4">NC64A</strain>
    </source>
</reference>
<keyword evidence="2" id="KW-0472">Membrane</keyword>
<dbReference type="GO" id="GO:0015995">
    <property type="term" value="P:chlorophyll biosynthetic process"/>
    <property type="evidence" value="ECO:0007669"/>
    <property type="project" value="InterPro"/>
</dbReference>
<accession>E1ZI65</accession>
<feature type="coiled-coil region" evidence="1">
    <location>
        <begin position="44"/>
        <end position="71"/>
    </location>
</feature>
<sequence>MQAVPPPAAPLPGGPGEPGPLAVGVIMGFQAAALIGATVTGILARRRREEMQGLNRKLRHINAELRRQREAQDSLLTAVGLAAAQPEGEEREEGGEGGGAAAIQAAAALEALRRQQEALQEERGVLEAALRSPSAAHPTEGFGDERLSLARARRQIAQCIRGGKELVQAGRPGEVFPLIEQGLQLAAETADVRAERALVRVRARALRDAGKPRWGDPAGALRDLRRSIALSQQLGEGSGDADTFGEMGDILTELGDLEAAGQYYDKCIAAIQTEGVQPLGSTWDA</sequence>
<dbReference type="STRING" id="554065.E1ZI65"/>
<dbReference type="eggNOG" id="ENOG502SX8B">
    <property type="taxonomic scope" value="Eukaryota"/>
</dbReference>
<dbReference type="OrthoDB" id="286233at2759"/>
<organism evidence="4">
    <name type="scientific">Chlorella variabilis</name>
    <name type="common">Green alga</name>
    <dbReference type="NCBI Taxonomy" id="554065"/>
    <lineage>
        <taxon>Eukaryota</taxon>
        <taxon>Viridiplantae</taxon>
        <taxon>Chlorophyta</taxon>
        <taxon>core chlorophytes</taxon>
        <taxon>Trebouxiophyceae</taxon>
        <taxon>Chlorellales</taxon>
        <taxon>Chlorellaceae</taxon>
        <taxon>Chlorella clade</taxon>
        <taxon>Chlorella</taxon>
    </lineage>
</organism>
<evidence type="ECO:0000313" key="3">
    <source>
        <dbReference type="EMBL" id="EFN54585.1"/>
    </source>
</evidence>
<dbReference type="InterPro" id="IPR011990">
    <property type="entry name" value="TPR-like_helical_dom_sf"/>
</dbReference>
<dbReference type="SUPFAM" id="SSF48452">
    <property type="entry name" value="TPR-like"/>
    <property type="match status" value="1"/>
</dbReference>
<dbReference type="KEGG" id="cvr:CHLNCDRAFT_135416"/>